<dbReference type="Pfam" id="PF02777">
    <property type="entry name" value="Sod_Fe_C"/>
    <property type="match status" value="1"/>
</dbReference>
<dbReference type="EMBL" id="JSUM01000002">
    <property type="protein sequence ID" value="KGQ71364.1"/>
    <property type="molecule type" value="Genomic_DNA"/>
</dbReference>
<dbReference type="InterPro" id="IPR019833">
    <property type="entry name" value="Mn/Fe_SOD_BS"/>
</dbReference>
<dbReference type="GO" id="GO:0005737">
    <property type="term" value="C:cytoplasm"/>
    <property type="evidence" value="ECO:0007669"/>
    <property type="project" value="TreeGrafter"/>
</dbReference>
<evidence type="ECO:0000256" key="6">
    <source>
        <dbReference type="PIRSR" id="PIRSR000349-1"/>
    </source>
</evidence>
<comment type="function">
    <text evidence="7">Destroys radicals which are normally produced within the cells and which are toxic to biological systems.</text>
</comment>
<evidence type="ECO:0000259" key="9">
    <source>
        <dbReference type="Pfam" id="PF02777"/>
    </source>
</evidence>
<dbReference type="InterPro" id="IPR036314">
    <property type="entry name" value="SOD_C_sf"/>
</dbReference>
<dbReference type="FunFam" id="1.10.287.990:FF:000001">
    <property type="entry name" value="Superoxide dismutase"/>
    <property type="match status" value="1"/>
</dbReference>
<dbReference type="PANTHER" id="PTHR43595">
    <property type="entry name" value="37S RIBOSOMAL PROTEIN S26, MITOCHONDRIAL"/>
    <property type="match status" value="1"/>
</dbReference>
<dbReference type="Gene3D" id="3.55.40.20">
    <property type="entry name" value="Iron/manganese superoxide dismutase, C-terminal domain"/>
    <property type="match status" value="1"/>
</dbReference>
<dbReference type="FunFam" id="3.55.40.20:FF:000001">
    <property type="entry name" value="Superoxide dismutase"/>
    <property type="match status" value="1"/>
</dbReference>
<comment type="subunit">
    <text evidence="2">Homodimer.</text>
</comment>
<dbReference type="Pfam" id="PF00081">
    <property type="entry name" value="Sod_Fe_N"/>
    <property type="match status" value="1"/>
</dbReference>
<evidence type="ECO:0000259" key="8">
    <source>
        <dbReference type="Pfam" id="PF00081"/>
    </source>
</evidence>
<feature type="binding site" evidence="6">
    <location>
        <position position="168"/>
    </location>
    <ligand>
        <name>Mn(2+)</name>
        <dbReference type="ChEBI" id="CHEBI:29035"/>
    </ligand>
</feature>
<dbReference type="Gene3D" id="1.10.287.990">
    <property type="entry name" value="Fe,Mn superoxide dismutase (SOD) domain"/>
    <property type="match status" value="1"/>
</dbReference>
<gene>
    <name evidence="10" type="ORF">OA57_00795</name>
</gene>
<dbReference type="PIRSF" id="PIRSF000349">
    <property type="entry name" value="SODismutase"/>
    <property type="match status" value="1"/>
</dbReference>
<dbReference type="GO" id="GO:0004784">
    <property type="term" value="F:superoxide dismutase activity"/>
    <property type="evidence" value="ECO:0007669"/>
    <property type="project" value="UniProtKB-EC"/>
</dbReference>
<name>A0A0A3BCU9_9PAST</name>
<evidence type="ECO:0000313" key="11">
    <source>
        <dbReference type="Proteomes" id="UP000030380"/>
    </source>
</evidence>
<evidence type="ECO:0000256" key="2">
    <source>
        <dbReference type="ARBA" id="ARBA00011738"/>
    </source>
</evidence>
<comment type="caution">
    <text evidence="10">The sequence shown here is derived from an EMBL/GenBank/DDBJ whole genome shotgun (WGS) entry which is preliminary data.</text>
</comment>
<evidence type="ECO:0000256" key="7">
    <source>
        <dbReference type="RuleBase" id="RU000414"/>
    </source>
</evidence>
<feature type="domain" description="Manganese/iron superoxide dismutase C-terminal" evidence="9">
    <location>
        <begin position="96"/>
        <end position="199"/>
    </location>
</feature>
<dbReference type="STRING" id="505317.OA57_00795"/>
<dbReference type="InterPro" id="IPR019831">
    <property type="entry name" value="Mn/Fe_SOD_N"/>
</dbReference>
<dbReference type="RefSeq" id="WP_034612181.1">
    <property type="nucleotide sequence ID" value="NZ_JSUM01000002.1"/>
</dbReference>
<feature type="binding site" evidence="6">
    <location>
        <position position="27"/>
    </location>
    <ligand>
        <name>Mn(2+)</name>
        <dbReference type="ChEBI" id="CHEBI:29035"/>
    </ligand>
</feature>
<feature type="binding site" evidence="6">
    <location>
        <position position="82"/>
    </location>
    <ligand>
        <name>Mn(2+)</name>
        <dbReference type="ChEBI" id="CHEBI:29035"/>
    </ligand>
</feature>
<keyword evidence="4 6" id="KW-0479">Metal-binding</keyword>
<dbReference type="SUPFAM" id="SSF46609">
    <property type="entry name" value="Fe,Mn superoxide dismutase (SOD), N-terminal domain"/>
    <property type="match status" value="1"/>
</dbReference>
<dbReference type="PRINTS" id="PR01703">
    <property type="entry name" value="MNSODISMTASE"/>
</dbReference>
<feature type="binding site" evidence="6">
    <location>
        <position position="172"/>
    </location>
    <ligand>
        <name>Mn(2+)</name>
        <dbReference type="ChEBI" id="CHEBI:29035"/>
    </ligand>
</feature>
<proteinExistence type="inferred from homology"/>
<evidence type="ECO:0000256" key="3">
    <source>
        <dbReference type="ARBA" id="ARBA00012682"/>
    </source>
</evidence>
<evidence type="ECO:0000313" key="10">
    <source>
        <dbReference type="EMBL" id="KGQ71364.1"/>
    </source>
</evidence>
<dbReference type="Proteomes" id="UP000030380">
    <property type="component" value="Unassembled WGS sequence"/>
</dbReference>
<dbReference type="PANTHER" id="PTHR43595:SF2">
    <property type="entry name" value="SMALL RIBOSOMAL SUBUNIT PROTEIN MS42"/>
    <property type="match status" value="1"/>
</dbReference>
<protein>
    <recommendedName>
        <fullName evidence="3 7">Superoxide dismutase</fullName>
        <ecNumber evidence="3 7">1.15.1.1</ecNumber>
    </recommendedName>
</protein>
<dbReference type="InterPro" id="IPR001189">
    <property type="entry name" value="Mn/Fe_SOD"/>
</dbReference>
<dbReference type="EC" id="1.15.1.1" evidence="3 7"/>
<dbReference type="AlphaFoldDB" id="A0A0A3BCU9"/>
<accession>A0A0A3BCU9</accession>
<evidence type="ECO:0000256" key="5">
    <source>
        <dbReference type="ARBA" id="ARBA00023002"/>
    </source>
</evidence>
<dbReference type="GO" id="GO:0030145">
    <property type="term" value="F:manganese ion binding"/>
    <property type="evidence" value="ECO:0007669"/>
    <property type="project" value="UniProtKB-ARBA"/>
</dbReference>
<dbReference type="NCBIfam" id="NF008177">
    <property type="entry name" value="PRK10925.1"/>
    <property type="match status" value="1"/>
</dbReference>
<keyword evidence="5 7" id="KW-0560">Oxidoreductase</keyword>
<dbReference type="OrthoDB" id="9803125at2"/>
<dbReference type="SUPFAM" id="SSF54719">
    <property type="entry name" value="Fe,Mn superoxide dismutase (SOD), C-terminal domain"/>
    <property type="match status" value="1"/>
</dbReference>
<evidence type="ECO:0000256" key="4">
    <source>
        <dbReference type="ARBA" id="ARBA00022723"/>
    </source>
</evidence>
<organism evidence="10 11">
    <name type="scientific">Chelonobacter oris</name>
    <dbReference type="NCBI Taxonomy" id="505317"/>
    <lineage>
        <taxon>Bacteria</taxon>
        <taxon>Pseudomonadati</taxon>
        <taxon>Pseudomonadota</taxon>
        <taxon>Gammaproteobacteria</taxon>
        <taxon>Pasteurellales</taxon>
        <taxon>Pasteurellaceae</taxon>
        <taxon>Chelonobacter</taxon>
    </lineage>
</organism>
<dbReference type="PROSITE" id="PS00088">
    <property type="entry name" value="SOD_MN"/>
    <property type="match status" value="1"/>
</dbReference>
<evidence type="ECO:0000256" key="1">
    <source>
        <dbReference type="ARBA" id="ARBA00008714"/>
    </source>
</evidence>
<reference evidence="10 11" key="1">
    <citation type="submission" date="2014-11" db="EMBL/GenBank/DDBJ databases">
        <title>Draft genome sequence of Chelonobacter oris 1662T, associated with respiratory disease in Hermann's Tortoises.</title>
        <authorList>
            <person name="Kudirkiene E."/>
            <person name="Hansen M.J."/>
            <person name="Bojesen A.M."/>
        </authorList>
    </citation>
    <scope>NUCLEOTIDE SEQUENCE [LARGE SCALE GENOMIC DNA]</scope>
    <source>
        <strain evidence="10 11">1662</strain>
    </source>
</reference>
<comment type="similarity">
    <text evidence="1 7">Belongs to the iron/manganese superoxide dismutase family.</text>
</comment>
<comment type="catalytic activity">
    <reaction evidence="7">
        <text>2 superoxide + 2 H(+) = H2O2 + O2</text>
        <dbReference type="Rhea" id="RHEA:20696"/>
        <dbReference type="ChEBI" id="CHEBI:15378"/>
        <dbReference type="ChEBI" id="CHEBI:15379"/>
        <dbReference type="ChEBI" id="CHEBI:16240"/>
        <dbReference type="ChEBI" id="CHEBI:18421"/>
        <dbReference type="EC" id="1.15.1.1"/>
    </reaction>
</comment>
<feature type="domain" description="Manganese/iron superoxide dismutase N-terminal" evidence="8">
    <location>
        <begin position="3"/>
        <end position="89"/>
    </location>
</feature>
<sequence>MAYTLPELPYAYDALEPHFDKETMEIHHAKHHQAYVNNANAVLETLPEWQDKCPGELISNLDKIPADKRTALRNNAGGHANHSLFWKGLKVGTTLQGALKDAIVRDFGSVEAFQTEFEKAATTRFGSGWAWLVLNDGKLSVVSTANQDSPLMGKEIAGAEGYPILGLDVWEHAYYLKFQNRRPDYIKTFWDVVNWDEAGTRFEKKLADCGCQSK</sequence>
<dbReference type="InterPro" id="IPR019832">
    <property type="entry name" value="Mn/Fe_SOD_C"/>
</dbReference>
<dbReference type="InterPro" id="IPR036324">
    <property type="entry name" value="Mn/Fe_SOD_N_sf"/>
</dbReference>
<keyword evidence="11" id="KW-1185">Reference proteome</keyword>